<evidence type="ECO:0000313" key="2">
    <source>
        <dbReference type="Proteomes" id="UP000499080"/>
    </source>
</evidence>
<gene>
    <name evidence="1" type="ORF">AVEN_179092_1</name>
</gene>
<sequence>MAAFVLKEMIGKFEESCSFDVKCCRGRKAIASTSVENAATALQEASSSDLGTCSARGNSRTLDMSVSMLIPALQQRGCVDSTIFIQDGAPPHIATPVKQLLNLHFGNDRIISHHFPTAWPPRSPDLNPCDFWLWGYLKDVVYGGPITNLAELENRITQQIHNITTETFRCVVEHAVLRFQLIEENGGQNIEHFLSK</sequence>
<name>A0A4Y2F3V8_ARAVE</name>
<dbReference type="InterPro" id="IPR036397">
    <property type="entry name" value="RNaseH_sf"/>
</dbReference>
<reference evidence="1 2" key="1">
    <citation type="journal article" date="2019" name="Sci. Rep.">
        <title>Orb-weaving spider Araneus ventricosus genome elucidates the spidroin gene catalogue.</title>
        <authorList>
            <person name="Kono N."/>
            <person name="Nakamura H."/>
            <person name="Ohtoshi R."/>
            <person name="Moran D.A.P."/>
            <person name="Shinohara A."/>
            <person name="Yoshida Y."/>
            <person name="Fujiwara M."/>
            <person name="Mori M."/>
            <person name="Tomita M."/>
            <person name="Arakawa K."/>
        </authorList>
    </citation>
    <scope>NUCLEOTIDE SEQUENCE [LARGE SCALE GENOMIC DNA]</scope>
</reference>
<evidence type="ECO:0000313" key="1">
    <source>
        <dbReference type="EMBL" id="GBM36093.1"/>
    </source>
</evidence>
<keyword evidence="2" id="KW-1185">Reference proteome</keyword>
<proteinExistence type="predicted"/>
<protein>
    <recommendedName>
        <fullName evidence="3">Tc1-like transposase DDE domain-containing protein</fullName>
    </recommendedName>
</protein>
<accession>A0A4Y2F3V8</accession>
<organism evidence="1 2">
    <name type="scientific">Araneus ventricosus</name>
    <name type="common">Orbweaver spider</name>
    <name type="synonym">Epeira ventricosa</name>
    <dbReference type="NCBI Taxonomy" id="182803"/>
    <lineage>
        <taxon>Eukaryota</taxon>
        <taxon>Metazoa</taxon>
        <taxon>Ecdysozoa</taxon>
        <taxon>Arthropoda</taxon>
        <taxon>Chelicerata</taxon>
        <taxon>Arachnida</taxon>
        <taxon>Araneae</taxon>
        <taxon>Araneomorphae</taxon>
        <taxon>Entelegynae</taxon>
        <taxon>Araneoidea</taxon>
        <taxon>Araneidae</taxon>
        <taxon>Araneus</taxon>
    </lineage>
</organism>
<evidence type="ECO:0008006" key="3">
    <source>
        <dbReference type="Google" id="ProtNLM"/>
    </source>
</evidence>
<dbReference type="EMBL" id="BGPR01000803">
    <property type="protein sequence ID" value="GBM36093.1"/>
    <property type="molecule type" value="Genomic_DNA"/>
</dbReference>
<dbReference type="PANTHER" id="PTHR47326:SF1">
    <property type="entry name" value="HTH PSQ-TYPE DOMAIN-CONTAINING PROTEIN"/>
    <property type="match status" value="1"/>
</dbReference>
<dbReference type="OrthoDB" id="6436543at2759"/>
<dbReference type="GO" id="GO:0003676">
    <property type="term" value="F:nucleic acid binding"/>
    <property type="evidence" value="ECO:0007669"/>
    <property type="project" value="InterPro"/>
</dbReference>
<dbReference type="Proteomes" id="UP000499080">
    <property type="component" value="Unassembled WGS sequence"/>
</dbReference>
<dbReference type="PANTHER" id="PTHR47326">
    <property type="entry name" value="TRANSPOSABLE ELEMENT TC3 TRANSPOSASE-LIKE PROTEIN"/>
    <property type="match status" value="1"/>
</dbReference>
<dbReference type="AlphaFoldDB" id="A0A4Y2F3V8"/>
<dbReference type="Gene3D" id="3.30.420.10">
    <property type="entry name" value="Ribonuclease H-like superfamily/Ribonuclease H"/>
    <property type="match status" value="1"/>
</dbReference>
<comment type="caution">
    <text evidence="1">The sequence shown here is derived from an EMBL/GenBank/DDBJ whole genome shotgun (WGS) entry which is preliminary data.</text>
</comment>